<dbReference type="InterPro" id="IPR000801">
    <property type="entry name" value="Esterase-like"/>
</dbReference>
<dbReference type="Pfam" id="PF00756">
    <property type="entry name" value="Esterase"/>
    <property type="match status" value="1"/>
</dbReference>
<dbReference type="EMBL" id="CP051677">
    <property type="protein sequence ID" value="QJD80035.1"/>
    <property type="molecule type" value="Genomic_DNA"/>
</dbReference>
<dbReference type="Gene3D" id="3.40.50.1820">
    <property type="entry name" value="alpha/beta hydrolase"/>
    <property type="match status" value="1"/>
</dbReference>
<proteinExistence type="predicted"/>
<dbReference type="Proteomes" id="UP000501128">
    <property type="component" value="Chromosome"/>
</dbReference>
<reference evidence="1 2" key="1">
    <citation type="submission" date="2020-04" db="EMBL/GenBank/DDBJ databases">
        <title>Genome sequencing of novel species.</title>
        <authorList>
            <person name="Heo J."/>
            <person name="Kim S.-J."/>
            <person name="Kim J.-S."/>
            <person name="Hong S.-B."/>
            <person name="Kwon S.-W."/>
        </authorList>
    </citation>
    <scope>NUCLEOTIDE SEQUENCE [LARGE SCALE GENOMIC DNA]</scope>
    <source>
        <strain evidence="1 2">CJU-R4</strain>
    </source>
</reference>
<dbReference type="AlphaFoldDB" id="A0A7L5DPJ6"/>
<dbReference type="PANTHER" id="PTHR48098:SF6">
    <property type="entry name" value="FERRI-BACILLIBACTIN ESTERASE BESA"/>
    <property type="match status" value="1"/>
</dbReference>
<dbReference type="RefSeq" id="WP_169551995.1">
    <property type="nucleotide sequence ID" value="NZ_CP051677.1"/>
</dbReference>
<sequence length="353" mass="40090">MSLRFELTTPETDDRPVFLSGNFCEWYPDLAPFQLHPTAPGQYALELPLTDDLPDTLEYKYTRGGWDEVELDAWGQVPLNRTTRRKAGTRRDTVPHWRHNGHAVNPDYWPILALDEPLPVPQLNAGRRVRVWLPYDYNQADRAYPVLYLNDGQNLAGEGEGYGSWRVDRTMALLASQRRHEIILVLIDHGGSNRVGEFTPDRTLAGTGNGRRYLDFLVDTLKPRIDAQFRTRPEPAHTGLGGSSLGGLISLYGGLLHPGTFGRLLVFSPSLWISQSVFRDVRRLNPPEPMQVYLYGGQQESRHMVSALEQLVRSLTHAPGRDRIEHKLVIDPTGRHNEATWGRAFLPAIQWLF</sequence>
<accession>A0A7L5DPJ6</accession>
<gene>
    <name evidence="1" type="ORF">HH216_17660</name>
</gene>
<dbReference type="SUPFAM" id="SSF53474">
    <property type="entry name" value="alpha/beta-Hydrolases"/>
    <property type="match status" value="1"/>
</dbReference>
<dbReference type="KEGG" id="srho:HH216_17660"/>
<name>A0A7L5DPJ6_9BACT</name>
<dbReference type="InterPro" id="IPR029058">
    <property type="entry name" value="AB_hydrolase_fold"/>
</dbReference>
<keyword evidence="2" id="KW-1185">Reference proteome</keyword>
<organism evidence="1 2">
    <name type="scientific">Spirosoma rhododendri</name>
    <dbReference type="NCBI Taxonomy" id="2728024"/>
    <lineage>
        <taxon>Bacteria</taxon>
        <taxon>Pseudomonadati</taxon>
        <taxon>Bacteroidota</taxon>
        <taxon>Cytophagia</taxon>
        <taxon>Cytophagales</taxon>
        <taxon>Cytophagaceae</taxon>
        <taxon>Spirosoma</taxon>
    </lineage>
</organism>
<evidence type="ECO:0000313" key="2">
    <source>
        <dbReference type="Proteomes" id="UP000501128"/>
    </source>
</evidence>
<dbReference type="PANTHER" id="PTHR48098">
    <property type="entry name" value="ENTEROCHELIN ESTERASE-RELATED"/>
    <property type="match status" value="1"/>
</dbReference>
<evidence type="ECO:0000313" key="1">
    <source>
        <dbReference type="EMBL" id="QJD80035.1"/>
    </source>
</evidence>
<protein>
    <submittedName>
        <fullName evidence="1">Carbohydrate esterase</fullName>
    </submittedName>
</protein>
<dbReference type="InterPro" id="IPR050583">
    <property type="entry name" value="Mycobacterial_A85_antigen"/>
</dbReference>